<feature type="compositionally biased region" description="Low complexity" evidence="3">
    <location>
        <begin position="498"/>
        <end position="521"/>
    </location>
</feature>
<proteinExistence type="inferred from homology"/>
<reference evidence="4" key="2">
    <citation type="submission" date="2025-08" db="UniProtKB">
        <authorList>
            <consortium name="Ensembl"/>
        </authorList>
    </citation>
    <scope>IDENTIFICATION</scope>
</reference>
<accession>A0A8C8W1V5</accession>
<evidence type="ECO:0000256" key="3">
    <source>
        <dbReference type="SAM" id="MobiDB-lite"/>
    </source>
</evidence>
<reference evidence="4" key="3">
    <citation type="submission" date="2025-09" db="UniProtKB">
        <authorList>
            <consortium name="Ensembl"/>
        </authorList>
    </citation>
    <scope>IDENTIFICATION</scope>
</reference>
<organism evidence="4 5">
    <name type="scientific">Peromyscus maniculatus bairdii</name>
    <name type="common">Prairie deer mouse</name>
    <dbReference type="NCBI Taxonomy" id="230844"/>
    <lineage>
        <taxon>Eukaryota</taxon>
        <taxon>Metazoa</taxon>
        <taxon>Chordata</taxon>
        <taxon>Craniata</taxon>
        <taxon>Vertebrata</taxon>
        <taxon>Euteleostomi</taxon>
        <taxon>Mammalia</taxon>
        <taxon>Eutheria</taxon>
        <taxon>Euarchontoglires</taxon>
        <taxon>Glires</taxon>
        <taxon>Rodentia</taxon>
        <taxon>Myomorpha</taxon>
        <taxon>Muroidea</taxon>
        <taxon>Cricetidae</taxon>
        <taxon>Neotominae</taxon>
        <taxon>Peromyscus</taxon>
    </lineage>
</organism>
<feature type="coiled-coil region" evidence="2">
    <location>
        <begin position="421"/>
        <end position="466"/>
    </location>
</feature>
<dbReference type="InterPro" id="IPR029417">
    <property type="entry name" value="FAM227"/>
</dbReference>
<dbReference type="Pfam" id="PF14922">
    <property type="entry name" value="FWWh"/>
    <property type="match status" value="1"/>
</dbReference>
<evidence type="ECO:0000313" key="4">
    <source>
        <dbReference type="Ensembl" id="ENSPEMP00000031342.1"/>
    </source>
</evidence>
<evidence type="ECO:0000256" key="2">
    <source>
        <dbReference type="SAM" id="Coils"/>
    </source>
</evidence>
<protein>
    <submittedName>
        <fullName evidence="4">Family with sequence similarity 227, member B</fullName>
    </submittedName>
</protein>
<keyword evidence="2" id="KW-0175">Coiled coil</keyword>
<dbReference type="AlphaFoldDB" id="A0A8C8W1V5"/>
<dbReference type="Proteomes" id="UP000694547">
    <property type="component" value="Chromosome 4"/>
</dbReference>
<reference evidence="4 5" key="1">
    <citation type="submission" date="2018-10" db="EMBL/GenBank/DDBJ databases">
        <title>Improved assembly of the deer mouse Peromyscus maniculatus genome.</title>
        <authorList>
            <person name="Lassance J.-M."/>
            <person name="Hoekstra H.E."/>
        </authorList>
    </citation>
    <scope>NUCLEOTIDE SEQUENCE [LARGE SCALE GENOMIC DNA]</scope>
</reference>
<dbReference type="Ensembl" id="ENSPEMT00000038284.1">
    <property type="protein sequence ID" value="ENSPEMP00000031342.1"/>
    <property type="gene ID" value="ENSPEMG00000028378.1"/>
</dbReference>
<dbReference type="GeneTree" id="ENSGT00940000162699"/>
<feature type="region of interest" description="Disordered" evidence="3">
    <location>
        <begin position="493"/>
        <end position="533"/>
    </location>
</feature>
<sequence length="533" mass="62702">MPKLVFQKNQEPPKSFEEFLKSQNWDYWPRDIHFRDSDIWDDALKKLEEDTSFASIYSYLWTNVPRIFEAVSTMETRLKDSSYLLKQHSSNLLDCNRMISKKSSYMNLEKYKAFLKEHSRQRKIMLSDEMETEKNIEGCSFSGFKKNELTQLPRHLDAKQIYLFVLRANNFEEKVLKVLKIHILSDCSIALLHDSFWWWFLHKFKPDRYDQDCLFDRISESYVTLFLRIPHRKMDAFFQVYPDCLAQAIYAAFQESFPESSDLFNNEFKEDLGNTIFLWLSGLKPPQGFWNRWRLKELCTTTIHGCKRARLKSVKKRLMSSQERIASTIDFNVANILKNPKAHTVSIHKDESTVSRAPTKQSHYRSLGPEFHRVLFDFGGQSPLILYYLKMHKSGGISITHKQTGSKLTKIPPAPTYSDIIKEAKRRFAKNKRDFRRTKQRIREDIKTLREQQETVDKELDRLQAKASKNIQEVKVDFEIFLHKMRVEAKLKEEYKGSSISPSSESPQSPQSPQTPSSSSSILSEDFYHVEES</sequence>
<dbReference type="PANTHER" id="PTHR33560">
    <property type="entry name" value="PROTEIN FAM227B"/>
    <property type="match status" value="1"/>
</dbReference>
<name>A0A8C8W1V5_PERMB</name>
<dbReference type="PANTHER" id="PTHR33560:SF2">
    <property type="entry name" value="PROTEIN FAM227B"/>
    <property type="match status" value="1"/>
</dbReference>
<comment type="similarity">
    <text evidence="1">Belongs to the FAM227 family.</text>
</comment>
<evidence type="ECO:0000313" key="5">
    <source>
        <dbReference type="Proteomes" id="UP000694547"/>
    </source>
</evidence>
<evidence type="ECO:0000256" key="1">
    <source>
        <dbReference type="ARBA" id="ARBA00008666"/>
    </source>
</evidence>
<keyword evidence="5" id="KW-1185">Reference proteome</keyword>